<proteinExistence type="inferred from homology"/>
<evidence type="ECO:0000256" key="3">
    <source>
        <dbReference type="ARBA" id="ARBA00023108"/>
    </source>
</evidence>
<dbReference type="AlphaFoldDB" id="A0A8B8NRH3"/>
<evidence type="ECO:0000256" key="2">
    <source>
        <dbReference type="ARBA" id="ARBA00009514"/>
    </source>
</evidence>
<dbReference type="GO" id="GO:0005634">
    <property type="term" value="C:nucleus"/>
    <property type="evidence" value="ECO:0007669"/>
    <property type="project" value="UniProtKB-SubCell"/>
</dbReference>
<dbReference type="RefSeq" id="XP_030524528.1">
    <property type="nucleotide sequence ID" value="XM_030668668.2"/>
</dbReference>
<evidence type="ECO:0000313" key="7">
    <source>
        <dbReference type="Proteomes" id="UP000827889"/>
    </source>
</evidence>
<dbReference type="InterPro" id="IPR040462">
    <property type="entry name" value="EARLY_FLOWERING_4"/>
</dbReference>
<keyword evidence="4" id="KW-0539">Nucleus</keyword>
<dbReference type="KEGG" id="rarg:115736802"/>
<dbReference type="InterPro" id="IPR009741">
    <property type="entry name" value="EARLY_FLOWERING_4_dom"/>
</dbReference>
<feature type="compositionally biased region" description="Low complexity" evidence="5">
    <location>
        <begin position="12"/>
        <end position="26"/>
    </location>
</feature>
<accession>A0A8B8NRH3</accession>
<organism evidence="7 8">
    <name type="scientific">Rhodamnia argentea</name>
    <dbReference type="NCBI Taxonomy" id="178133"/>
    <lineage>
        <taxon>Eukaryota</taxon>
        <taxon>Viridiplantae</taxon>
        <taxon>Streptophyta</taxon>
        <taxon>Embryophyta</taxon>
        <taxon>Tracheophyta</taxon>
        <taxon>Spermatophyta</taxon>
        <taxon>Magnoliopsida</taxon>
        <taxon>eudicotyledons</taxon>
        <taxon>Gunneridae</taxon>
        <taxon>Pentapetalae</taxon>
        <taxon>rosids</taxon>
        <taxon>malvids</taxon>
        <taxon>Myrtales</taxon>
        <taxon>Myrtaceae</taxon>
        <taxon>Myrtoideae</taxon>
        <taxon>Myrteae</taxon>
        <taxon>Australasian group</taxon>
        <taxon>Rhodamnia</taxon>
    </lineage>
</organism>
<dbReference type="PANTHER" id="PTHR33469">
    <property type="entry name" value="PROTEIN ELF4-LIKE 4"/>
    <property type="match status" value="1"/>
</dbReference>
<dbReference type="GO" id="GO:0048511">
    <property type="term" value="P:rhythmic process"/>
    <property type="evidence" value="ECO:0007669"/>
    <property type="project" value="UniProtKB-KW"/>
</dbReference>
<dbReference type="GeneID" id="115736802"/>
<keyword evidence="3" id="KW-0090">Biological rhythms</keyword>
<reference evidence="8" key="1">
    <citation type="submission" date="2025-08" db="UniProtKB">
        <authorList>
            <consortium name="RefSeq"/>
        </authorList>
    </citation>
    <scope>IDENTIFICATION</scope>
    <source>
        <tissue evidence="8">Leaf</tissue>
    </source>
</reference>
<gene>
    <name evidence="8" type="primary">LOC115736802</name>
</gene>
<feature type="domain" description="Protein EARLY FLOWERING 4" evidence="6">
    <location>
        <begin position="42"/>
        <end position="121"/>
    </location>
</feature>
<dbReference type="GO" id="GO:0009649">
    <property type="term" value="P:entrainment of circadian clock"/>
    <property type="evidence" value="ECO:0007669"/>
    <property type="project" value="TreeGrafter"/>
</dbReference>
<protein>
    <submittedName>
        <fullName evidence="8">Protein EARLY FLOWERING 4-like</fullName>
    </submittedName>
</protein>
<comment type="subcellular location">
    <subcellularLocation>
        <location evidence="1">Nucleus</location>
    </subcellularLocation>
</comment>
<evidence type="ECO:0000256" key="4">
    <source>
        <dbReference type="ARBA" id="ARBA00023242"/>
    </source>
</evidence>
<dbReference type="Pfam" id="PF07011">
    <property type="entry name" value="Elf4"/>
    <property type="match status" value="1"/>
</dbReference>
<sequence length="139" mass="15052">MEESAVGKPRRATTNTSTTTTAADRPTPGPGGGEDSGLEGEECDVEVWEMLSTSFRRVQSALDRNWTLISQVNENHQSKVPDNLAKNVALIREINGNISKVLSIYSDLSVHVSGVVHQRRAFQNGAAGRNSEKLESSEA</sequence>
<dbReference type="GO" id="GO:0042753">
    <property type="term" value="P:positive regulation of circadian rhythm"/>
    <property type="evidence" value="ECO:0007669"/>
    <property type="project" value="InterPro"/>
</dbReference>
<dbReference type="Proteomes" id="UP000827889">
    <property type="component" value="Chromosome 8"/>
</dbReference>
<keyword evidence="7" id="KW-1185">Reference proteome</keyword>
<comment type="similarity">
    <text evidence="2">Belongs to the EARLY FLOWERING 4 family.</text>
</comment>
<feature type="region of interest" description="Disordered" evidence="5">
    <location>
        <begin position="1"/>
        <end position="41"/>
    </location>
</feature>
<evidence type="ECO:0000256" key="1">
    <source>
        <dbReference type="ARBA" id="ARBA00004123"/>
    </source>
</evidence>
<dbReference type="OrthoDB" id="1895690at2759"/>
<evidence type="ECO:0000313" key="8">
    <source>
        <dbReference type="RefSeq" id="XP_030524528.1"/>
    </source>
</evidence>
<evidence type="ECO:0000259" key="6">
    <source>
        <dbReference type="Pfam" id="PF07011"/>
    </source>
</evidence>
<dbReference type="PANTHER" id="PTHR33469:SF36">
    <property type="entry name" value="PROTEIN EARLY FLOWERING 4-LIKE"/>
    <property type="match status" value="1"/>
</dbReference>
<name>A0A8B8NRH3_9MYRT</name>
<evidence type="ECO:0000256" key="5">
    <source>
        <dbReference type="SAM" id="MobiDB-lite"/>
    </source>
</evidence>